<evidence type="ECO:0000256" key="4">
    <source>
        <dbReference type="ARBA" id="ARBA00023139"/>
    </source>
</evidence>
<reference evidence="7 8" key="1">
    <citation type="submission" date="2018-06" db="EMBL/GenBank/DDBJ databases">
        <title>OYT1 Genome Sequencing.</title>
        <authorList>
            <person name="Kato S."/>
            <person name="Itoh T."/>
            <person name="Ohkuma M."/>
        </authorList>
    </citation>
    <scope>NUCLEOTIDE SEQUENCE [LARGE SCALE GENOMIC DNA]</scope>
    <source>
        <strain evidence="7 8">OYT1</strain>
    </source>
</reference>
<evidence type="ECO:0000313" key="7">
    <source>
        <dbReference type="EMBL" id="BBE50121.1"/>
    </source>
</evidence>
<keyword evidence="3" id="KW-0472">Membrane</keyword>
<keyword evidence="8" id="KW-1185">Reference proteome</keyword>
<dbReference type="NCBIfam" id="NF047847">
    <property type="entry name" value="SS_mature_LptM"/>
    <property type="match status" value="1"/>
</dbReference>
<protein>
    <recommendedName>
        <fullName evidence="9">Lipoprotein</fullName>
    </recommendedName>
</protein>
<keyword evidence="4" id="KW-0564">Palmitate</keyword>
<dbReference type="GO" id="GO:0009279">
    <property type="term" value="C:cell outer membrane"/>
    <property type="evidence" value="ECO:0007669"/>
    <property type="project" value="UniProtKB-SubCell"/>
</dbReference>
<dbReference type="STRING" id="1188319.OYT1_00198"/>
<sequence>MRVLTGIMLLLALLLQGCGHKGALYLPQSQPAQLSQNR</sequence>
<keyword evidence="6" id="KW-0449">Lipoprotein</keyword>
<accession>A0A2Z6G9C7</accession>
<evidence type="ECO:0008006" key="9">
    <source>
        <dbReference type="Google" id="ProtNLM"/>
    </source>
</evidence>
<keyword evidence="2" id="KW-0732">Signal</keyword>
<dbReference type="AlphaFoldDB" id="A0A2Z6G9C7"/>
<dbReference type="EMBL" id="AP018738">
    <property type="protein sequence ID" value="BBE50121.1"/>
    <property type="molecule type" value="Genomic_DNA"/>
</dbReference>
<evidence type="ECO:0000256" key="1">
    <source>
        <dbReference type="ARBA" id="ARBA00004459"/>
    </source>
</evidence>
<dbReference type="Pfam" id="PF13627">
    <property type="entry name" value="LptM_cons"/>
    <property type="match status" value="1"/>
</dbReference>
<proteinExistence type="predicted"/>
<dbReference type="Proteomes" id="UP000033070">
    <property type="component" value="Chromosome"/>
</dbReference>
<evidence type="ECO:0000256" key="2">
    <source>
        <dbReference type="ARBA" id="ARBA00022729"/>
    </source>
</evidence>
<dbReference type="KEGG" id="fam:OYT1_ch0554"/>
<dbReference type="PROSITE" id="PS51257">
    <property type="entry name" value="PROKAR_LIPOPROTEIN"/>
    <property type="match status" value="1"/>
</dbReference>
<dbReference type="InterPro" id="IPR032831">
    <property type="entry name" value="LptM_cons"/>
</dbReference>
<gene>
    <name evidence="7" type="ORF">OYT1_ch0554</name>
</gene>
<evidence type="ECO:0000313" key="8">
    <source>
        <dbReference type="Proteomes" id="UP000033070"/>
    </source>
</evidence>
<name>A0A2Z6G9C7_9PROT</name>
<organism evidence="7 8">
    <name type="scientific">Ferriphaselus amnicola</name>
    <dbReference type="NCBI Taxonomy" id="1188319"/>
    <lineage>
        <taxon>Bacteria</taxon>
        <taxon>Pseudomonadati</taxon>
        <taxon>Pseudomonadota</taxon>
        <taxon>Betaproteobacteria</taxon>
        <taxon>Nitrosomonadales</taxon>
        <taxon>Gallionellaceae</taxon>
        <taxon>Ferriphaselus</taxon>
    </lineage>
</organism>
<evidence type="ECO:0000256" key="6">
    <source>
        <dbReference type="ARBA" id="ARBA00023288"/>
    </source>
</evidence>
<keyword evidence="5" id="KW-0998">Cell outer membrane</keyword>
<comment type="subcellular location">
    <subcellularLocation>
        <location evidence="1">Cell outer membrane</location>
        <topology evidence="1">Lipid-anchor</topology>
    </subcellularLocation>
</comment>
<evidence type="ECO:0000256" key="5">
    <source>
        <dbReference type="ARBA" id="ARBA00023237"/>
    </source>
</evidence>
<evidence type="ECO:0000256" key="3">
    <source>
        <dbReference type="ARBA" id="ARBA00023136"/>
    </source>
</evidence>